<accession>A0A8J5MXR5</accession>
<evidence type="ECO:0000313" key="1">
    <source>
        <dbReference type="EMBL" id="KAG7167481.1"/>
    </source>
</evidence>
<reference evidence="1" key="1">
    <citation type="journal article" date="2021" name="Sci. Adv.">
        <title>The American lobster genome reveals insights on longevity, neural, and immune adaptations.</title>
        <authorList>
            <person name="Polinski J.M."/>
            <person name="Zimin A.V."/>
            <person name="Clark K.F."/>
            <person name="Kohn A.B."/>
            <person name="Sadowski N."/>
            <person name="Timp W."/>
            <person name="Ptitsyn A."/>
            <person name="Khanna P."/>
            <person name="Romanova D.Y."/>
            <person name="Williams P."/>
            <person name="Greenwood S.J."/>
            <person name="Moroz L.L."/>
            <person name="Walt D.R."/>
            <person name="Bodnar A.G."/>
        </authorList>
    </citation>
    <scope>NUCLEOTIDE SEQUENCE</scope>
    <source>
        <strain evidence="1">GMGI-L3</strain>
    </source>
</reference>
<dbReference type="OrthoDB" id="10464233at2759"/>
<proteinExistence type="predicted"/>
<gene>
    <name evidence="1" type="ORF">Hamer_G012944</name>
</gene>
<comment type="caution">
    <text evidence="1">The sequence shown here is derived from an EMBL/GenBank/DDBJ whole genome shotgun (WGS) entry which is preliminary data.</text>
</comment>
<dbReference type="AlphaFoldDB" id="A0A8J5MXR5"/>
<protein>
    <submittedName>
        <fullName evidence="1">Uncharacterized protein</fullName>
    </submittedName>
</protein>
<dbReference type="EMBL" id="JAHLQT010021643">
    <property type="protein sequence ID" value="KAG7167481.1"/>
    <property type="molecule type" value="Genomic_DNA"/>
</dbReference>
<keyword evidence="2" id="KW-1185">Reference proteome</keyword>
<sequence length="213" mass="24263">MTTIMTLADPGSSTMDEGSIFVYAYNDEYNWFYLLQEVHLENVVWVELVSYNTDLLLVAVAEDVHGDQGSMVILYRMDWFSGDGVTPLDHLDRVVGTAPTTLTSNMTFILIQELEVELPTEAHFTVLPSGDLNLYVMNRNGLLTWFTRMGMQRFRKAGELHVPGKLRLEVWLTRHGHTVVHRLSVAGQSCSDSTQDIPELPGEVLEMRFRPWK</sequence>
<organism evidence="1 2">
    <name type="scientific">Homarus americanus</name>
    <name type="common">American lobster</name>
    <dbReference type="NCBI Taxonomy" id="6706"/>
    <lineage>
        <taxon>Eukaryota</taxon>
        <taxon>Metazoa</taxon>
        <taxon>Ecdysozoa</taxon>
        <taxon>Arthropoda</taxon>
        <taxon>Crustacea</taxon>
        <taxon>Multicrustacea</taxon>
        <taxon>Malacostraca</taxon>
        <taxon>Eumalacostraca</taxon>
        <taxon>Eucarida</taxon>
        <taxon>Decapoda</taxon>
        <taxon>Pleocyemata</taxon>
        <taxon>Astacidea</taxon>
        <taxon>Nephropoidea</taxon>
        <taxon>Nephropidae</taxon>
        <taxon>Homarus</taxon>
    </lineage>
</organism>
<name>A0A8J5MXR5_HOMAM</name>
<dbReference type="Proteomes" id="UP000747542">
    <property type="component" value="Unassembled WGS sequence"/>
</dbReference>
<evidence type="ECO:0000313" key="2">
    <source>
        <dbReference type="Proteomes" id="UP000747542"/>
    </source>
</evidence>